<proteinExistence type="predicted"/>
<dbReference type="EMBL" id="GBRH01173185">
    <property type="protein sequence ID" value="JAE24711.1"/>
    <property type="molecule type" value="Transcribed_RNA"/>
</dbReference>
<dbReference type="AlphaFoldDB" id="A0A0A9GQ86"/>
<name>A0A0A9GQ86_ARUDO</name>
<reference evidence="1" key="2">
    <citation type="journal article" date="2015" name="Data Brief">
        <title>Shoot transcriptome of the giant reed, Arundo donax.</title>
        <authorList>
            <person name="Barrero R.A."/>
            <person name="Guerrero F.D."/>
            <person name="Moolhuijzen P."/>
            <person name="Goolsby J.A."/>
            <person name="Tidwell J."/>
            <person name="Bellgard S.E."/>
            <person name="Bellgard M.I."/>
        </authorList>
    </citation>
    <scope>NUCLEOTIDE SEQUENCE</scope>
    <source>
        <tissue evidence="1">Shoot tissue taken approximately 20 cm above the soil surface</tissue>
    </source>
</reference>
<accession>A0A0A9GQ86</accession>
<reference evidence="1" key="1">
    <citation type="submission" date="2014-09" db="EMBL/GenBank/DDBJ databases">
        <authorList>
            <person name="Magalhaes I.L.F."/>
            <person name="Oliveira U."/>
            <person name="Santos F.R."/>
            <person name="Vidigal T.H.D.A."/>
            <person name="Brescovit A.D."/>
            <person name="Santos A.J."/>
        </authorList>
    </citation>
    <scope>NUCLEOTIDE SEQUENCE</scope>
    <source>
        <tissue evidence="1">Shoot tissue taken approximately 20 cm above the soil surface</tissue>
    </source>
</reference>
<sequence>MREWRKIWWSLYAISTRSSIYSCFWRSILMQI</sequence>
<organism evidence="1">
    <name type="scientific">Arundo donax</name>
    <name type="common">Giant reed</name>
    <name type="synonym">Donax arundinaceus</name>
    <dbReference type="NCBI Taxonomy" id="35708"/>
    <lineage>
        <taxon>Eukaryota</taxon>
        <taxon>Viridiplantae</taxon>
        <taxon>Streptophyta</taxon>
        <taxon>Embryophyta</taxon>
        <taxon>Tracheophyta</taxon>
        <taxon>Spermatophyta</taxon>
        <taxon>Magnoliopsida</taxon>
        <taxon>Liliopsida</taxon>
        <taxon>Poales</taxon>
        <taxon>Poaceae</taxon>
        <taxon>PACMAD clade</taxon>
        <taxon>Arundinoideae</taxon>
        <taxon>Arundineae</taxon>
        <taxon>Arundo</taxon>
    </lineage>
</organism>
<evidence type="ECO:0000313" key="1">
    <source>
        <dbReference type="EMBL" id="JAE24711.1"/>
    </source>
</evidence>
<protein>
    <submittedName>
        <fullName evidence="1">Uncharacterized protein</fullName>
    </submittedName>
</protein>